<dbReference type="HOGENOM" id="CLU_078354_0_0_1"/>
<keyword evidence="12" id="KW-0137">Centromere</keyword>
<reference evidence="14" key="1">
    <citation type="submission" date="2015-04" db="UniProtKB">
        <authorList>
            <consortium name="EnsemblPlants"/>
        </authorList>
    </citation>
    <scope>IDENTIFICATION</scope>
</reference>
<keyword evidence="4" id="KW-0158">Chromosome</keyword>
<keyword evidence="9" id="KW-0995">Kinetochore</keyword>
<comment type="similarity">
    <text evidence="3">Belongs to the SKA3 family.</text>
</comment>
<protein>
    <submittedName>
        <fullName evidence="14">Uncharacterized protein</fullName>
    </submittedName>
</protein>
<dbReference type="EnsemblPlants" id="OPUNC12G17430.1">
    <property type="protein sequence ID" value="OPUNC12G17430.1"/>
    <property type="gene ID" value="OPUNC12G17430"/>
</dbReference>
<evidence type="ECO:0000256" key="3">
    <source>
        <dbReference type="ARBA" id="ARBA00007716"/>
    </source>
</evidence>
<dbReference type="OMA" id="VRMNHLV"/>
<evidence type="ECO:0000256" key="13">
    <source>
        <dbReference type="SAM" id="MobiDB-lite"/>
    </source>
</evidence>
<dbReference type="InterPro" id="IPR033341">
    <property type="entry name" value="SKA3"/>
</dbReference>
<dbReference type="GO" id="GO:0000278">
    <property type="term" value="P:mitotic cell cycle"/>
    <property type="evidence" value="ECO:0007669"/>
    <property type="project" value="TreeGrafter"/>
</dbReference>
<evidence type="ECO:0000256" key="4">
    <source>
        <dbReference type="ARBA" id="ARBA00022454"/>
    </source>
</evidence>
<sequence length="380" mass="41969">MLLIGLECSAQKNIGGLQPGATFDWGPPARKHETARLEIRTSRQKNWKKKFPTDSFRNPLHRLRRALHRRRRRRRAMEAKISSLCTSLSAVLNHADDSSRALSDALSRCPIHLESAARGFLQGLERRSEAAGADLSRLESMAFGTVSFEELLGHCGEALSMFSRHADAIESRLAAFGYVPPEEEASEDVEEDWDDEKLPGVAGNGCFGGTSSLLRSSREMVDDDDALYPYVDSGLSGNADILHRKPESVADIEKNVKDAESALPPKETNDQGALPPKETNGQGNDAQGAIKASKEDYEKLPPYMKTLATWEELQEAISKLNSYFGSDKTQGNVALNQDDVGEIGLGRKGRSYLLILLRMNQLAMENIDGSIFYNIRKSDS</sequence>
<keyword evidence="11" id="KW-0131">Cell cycle</keyword>
<dbReference type="Proteomes" id="UP000026962">
    <property type="component" value="Chromosome 12"/>
</dbReference>
<evidence type="ECO:0000256" key="9">
    <source>
        <dbReference type="ARBA" id="ARBA00022838"/>
    </source>
</evidence>
<feature type="region of interest" description="Disordered" evidence="13">
    <location>
        <begin position="259"/>
        <end position="288"/>
    </location>
</feature>
<evidence type="ECO:0000256" key="10">
    <source>
        <dbReference type="ARBA" id="ARBA00023212"/>
    </source>
</evidence>
<evidence type="ECO:0000256" key="6">
    <source>
        <dbReference type="ARBA" id="ARBA00022618"/>
    </source>
</evidence>
<keyword evidence="7" id="KW-0493">Microtubule</keyword>
<evidence type="ECO:0000256" key="2">
    <source>
        <dbReference type="ARBA" id="ARBA00004629"/>
    </source>
</evidence>
<dbReference type="PANTHER" id="PTHR48118:SF1">
    <property type="entry name" value="SPINDLE AND KINETOCHORE-ASSOCIATED PROTEIN 3"/>
    <property type="match status" value="1"/>
</dbReference>
<dbReference type="GO" id="GO:0007059">
    <property type="term" value="P:chromosome segregation"/>
    <property type="evidence" value="ECO:0007669"/>
    <property type="project" value="InterPro"/>
</dbReference>
<evidence type="ECO:0000256" key="11">
    <source>
        <dbReference type="ARBA" id="ARBA00023306"/>
    </source>
</evidence>
<keyword evidence="6" id="KW-0132">Cell division</keyword>
<comment type="subcellular location">
    <subcellularLocation>
        <location evidence="2">Chromosome</location>
        <location evidence="2">Centromere</location>
        <location evidence="2">Kinetochore</location>
    </subcellularLocation>
    <subcellularLocation>
        <location evidence="1">Cytoplasm</location>
        <location evidence="1">Cytoskeleton</location>
        <location evidence="1">Spindle</location>
    </subcellularLocation>
</comment>
<evidence type="ECO:0000256" key="5">
    <source>
        <dbReference type="ARBA" id="ARBA00022490"/>
    </source>
</evidence>
<dbReference type="PANTHER" id="PTHR48118">
    <property type="entry name" value="SPINDLE AND KINETOCHORE-ASSOCIATED PROTEIN 3"/>
    <property type="match status" value="1"/>
</dbReference>
<proteinExistence type="inferred from homology"/>
<dbReference type="STRING" id="4537.A0A0E0MPR4"/>
<evidence type="ECO:0000313" key="14">
    <source>
        <dbReference type="EnsemblPlants" id="OPUNC12G17430.1"/>
    </source>
</evidence>
<dbReference type="GO" id="GO:0005876">
    <property type="term" value="C:spindle microtubule"/>
    <property type="evidence" value="ECO:0007669"/>
    <property type="project" value="TreeGrafter"/>
</dbReference>
<evidence type="ECO:0000256" key="7">
    <source>
        <dbReference type="ARBA" id="ARBA00022701"/>
    </source>
</evidence>
<dbReference type="eggNOG" id="ENOG502QWCY">
    <property type="taxonomic scope" value="Eukaryota"/>
</dbReference>
<dbReference type="GO" id="GO:0000940">
    <property type="term" value="C:outer kinetochore"/>
    <property type="evidence" value="ECO:0007669"/>
    <property type="project" value="InterPro"/>
</dbReference>
<keyword evidence="8" id="KW-0498">Mitosis</keyword>
<organism evidence="14">
    <name type="scientific">Oryza punctata</name>
    <name type="common">Red rice</name>
    <dbReference type="NCBI Taxonomy" id="4537"/>
    <lineage>
        <taxon>Eukaryota</taxon>
        <taxon>Viridiplantae</taxon>
        <taxon>Streptophyta</taxon>
        <taxon>Embryophyta</taxon>
        <taxon>Tracheophyta</taxon>
        <taxon>Spermatophyta</taxon>
        <taxon>Magnoliopsida</taxon>
        <taxon>Liliopsida</taxon>
        <taxon>Poales</taxon>
        <taxon>Poaceae</taxon>
        <taxon>BOP clade</taxon>
        <taxon>Oryzoideae</taxon>
        <taxon>Oryzeae</taxon>
        <taxon>Oryzinae</taxon>
        <taxon>Oryza</taxon>
    </lineage>
</organism>
<name>A0A0E0MPR4_ORYPU</name>
<evidence type="ECO:0000313" key="15">
    <source>
        <dbReference type="Proteomes" id="UP000026962"/>
    </source>
</evidence>
<evidence type="ECO:0000256" key="12">
    <source>
        <dbReference type="ARBA" id="ARBA00023328"/>
    </source>
</evidence>
<evidence type="ECO:0000256" key="8">
    <source>
        <dbReference type="ARBA" id="ARBA00022776"/>
    </source>
</evidence>
<dbReference type="Gramene" id="OPUNC12G17430.1">
    <property type="protein sequence ID" value="OPUNC12G17430.1"/>
    <property type="gene ID" value="OPUNC12G17430"/>
</dbReference>
<dbReference type="GO" id="GO:0051301">
    <property type="term" value="P:cell division"/>
    <property type="evidence" value="ECO:0007669"/>
    <property type="project" value="UniProtKB-KW"/>
</dbReference>
<accession>A0A0E0MPR4</accession>
<evidence type="ECO:0000256" key="1">
    <source>
        <dbReference type="ARBA" id="ARBA00004186"/>
    </source>
</evidence>
<keyword evidence="15" id="KW-1185">Reference proteome</keyword>
<keyword evidence="5" id="KW-0963">Cytoplasm</keyword>
<keyword evidence="10" id="KW-0206">Cytoskeleton</keyword>
<dbReference type="AlphaFoldDB" id="A0A0E0MPR4"/>
<reference evidence="14" key="2">
    <citation type="submission" date="2018-05" db="EMBL/GenBank/DDBJ databases">
        <title>OpunRS2 (Oryza punctata Reference Sequence Version 2).</title>
        <authorList>
            <person name="Zhang J."/>
            <person name="Kudrna D."/>
            <person name="Lee S."/>
            <person name="Talag J."/>
            <person name="Welchert J."/>
            <person name="Wing R.A."/>
        </authorList>
    </citation>
    <scope>NUCLEOTIDE SEQUENCE [LARGE SCALE GENOMIC DNA]</scope>
</reference>